<evidence type="ECO:0000313" key="3">
    <source>
        <dbReference type="EMBL" id="QDZ07916.1"/>
    </source>
</evidence>
<gene>
    <name evidence="3" type="ORF">FPZ24_10820</name>
</gene>
<dbReference type="Gene3D" id="3.10.450.40">
    <property type="match status" value="1"/>
</dbReference>
<accession>A0A5B8LIZ6</accession>
<sequence length="94" mass="10164">MKPHILLPLLALSGALLPTAASAAPKPKLTMAQARAIALKRAPGAIKDAEYEHEGRGWRFSFDILQGKRIHEIGVDAMTGAIVEDKYEALDSKD</sequence>
<dbReference type="OrthoDB" id="5297827at2"/>
<keyword evidence="1" id="KW-0732">Signal</keyword>
<dbReference type="KEGG" id="spai:FPZ24_10820"/>
<reference evidence="3 4" key="1">
    <citation type="submission" date="2019-07" db="EMBL/GenBank/DDBJ databases">
        <title>Full genome sequence of Sphingomonas sp. 4R-6-7(HKS19).</title>
        <authorList>
            <person name="Im W.-T."/>
        </authorList>
    </citation>
    <scope>NUCLEOTIDE SEQUENCE [LARGE SCALE GENOMIC DNA]</scope>
    <source>
        <strain evidence="3 4">HKS19</strain>
    </source>
</reference>
<dbReference type="Proteomes" id="UP000315673">
    <property type="component" value="Chromosome"/>
</dbReference>
<protein>
    <submittedName>
        <fullName evidence="3">Peptidase M4</fullName>
    </submittedName>
</protein>
<organism evidence="3 4">
    <name type="scientific">Sphingomonas panacisoli</name>
    <dbReference type="NCBI Taxonomy" id="1813879"/>
    <lineage>
        <taxon>Bacteria</taxon>
        <taxon>Pseudomonadati</taxon>
        <taxon>Pseudomonadota</taxon>
        <taxon>Alphaproteobacteria</taxon>
        <taxon>Sphingomonadales</taxon>
        <taxon>Sphingomonadaceae</taxon>
        <taxon>Sphingomonas</taxon>
    </lineage>
</organism>
<evidence type="ECO:0000256" key="1">
    <source>
        <dbReference type="SAM" id="SignalP"/>
    </source>
</evidence>
<dbReference type="RefSeq" id="WP_146571881.1">
    <property type="nucleotide sequence ID" value="NZ_CP042306.1"/>
</dbReference>
<dbReference type="InterPro" id="IPR025711">
    <property type="entry name" value="PepSY"/>
</dbReference>
<feature type="signal peptide" evidence="1">
    <location>
        <begin position="1"/>
        <end position="23"/>
    </location>
</feature>
<evidence type="ECO:0000313" key="4">
    <source>
        <dbReference type="Proteomes" id="UP000315673"/>
    </source>
</evidence>
<keyword evidence="4" id="KW-1185">Reference proteome</keyword>
<dbReference type="Pfam" id="PF03413">
    <property type="entry name" value="PepSY"/>
    <property type="match status" value="1"/>
</dbReference>
<evidence type="ECO:0000259" key="2">
    <source>
        <dbReference type="Pfam" id="PF03413"/>
    </source>
</evidence>
<proteinExistence type="predicted"/>
<feature type="chain" id="PRO_5022763188" evidence="1">
    <location>
        <begin position="24"/>
        <end position="94"/>
    </location>
</feature>
<dbReference type="AlphaFoldDB" id="A0A5B8LIZ6"/>
<feature type="domain" description="PepSY" evidence="2">
    <location>
        <begin position="28"/>
        <end position="85"/>
    </location>
</feature>
<dbReference type="EMBL" id="CP042306">
    <property type="protein sequence ID" value="QDZ07916.1"/>
    <property type="molecule type" value="Genomic_DNA"/>
</dbReference>
<name>A0A5B8LIZ6_9SPHN</name>